<accession>X1JHW7</accession>
<name>X1JHW7_9ZZZZ</name>
<feature type="non-terminal residue" evidence="1">
    <location>
        <position position="190"/>
    </location>
</feature>
<sequence>MLEDVLRRLLRSAFGGGSDISAANPLPVTSEAAIENGTATGGSDVTLEDNTKDWEVNMWADAILQVEIGGVEYHRTITSNTDDTLTFNALPALVVVSDEDKYSIRRVVSPFNPLSRVIIQSTAEVAGVDILPAALAPINVPCLFRIQVAFDAAGVFSTTVTNGGVPVTTEFNHGVVLVADSLFMKGEFRP</sequence>
<evidence type="ECO:0000313" key="1">
    <source>
        <dbReference type="EMBL" id="GAH69338.1"/>
    </source>
</evidence>
<proteinExistence type="predicted"/>
<protein>
    <submittedName>
        <fullName evidence="1">Uncharacterized protein</fullName>
    </submittedName>
</protein>
<comment type="caution">
    <text evidence="1">The sequence shown here is derived from an EMBL/GenBank/DDBJ whole genome shotgun (WGS) entry which is preliminary data.</text>
</comment>
<dbReference type="EMBL" id="BARU01030970">
    <property type="protein sequence ID" value="GAH69338.1"/>
    <property type="molecule type" value="Genomic_DNA"/>
</dbReference>
<organism evidence="1">
    <name type="scientific">marine sediment metagenome</name>
    <dbReference type="NCBI Taxonomy" id="412755"/>
    <lineage>
        <taxon>unclassified sequences</taxon>
        <taxon>metagenomes</taxon>
        <taxon>ecological metagenomes</taxon>
    </lineage>
</organism>
<dbReference type="AlphaFoldDB" id="X1JHW7"/>
<gene>
    <name evidence="1" type="ORF">S03H2_49053</name>
</gene>
<reference evidence="1" key="1">
    <citation type="journal article" date="2014" name="Front. Microbiol.">
        <title>High frequency of phylogenetically diverse reductive dehalogenase-homologous genes in deep subseafloor sedimentary metagenomes.</title>
        <authorList>
            <person name="Kawai M."/>
            <person name="Futagami T."/>
            <person name="Toyoda A."/>
            <person name="Takaki Y."/>
            <person name="Nishi S."/>
            <person name="Hori S."/>
            <person name="Arai W."/>
            <person name="Tsubouchi T."/>
            <person name="Morono Y."/>
            <person name="Uchiyama I."/>
            <person name="Ito T."/>
            <person name="Fujiyama A."/>
            <person name="Inagaki F."/>
            <person name="Takami H."/>
        </authorList>
    </citation>
    <scope>NUCLEOTIDE SEQUENCE</scope>
    <source>
        <strain evidence="1">Expedition CK06-06</strain>
    </source>
</reference>